<comment type="caution">
    <text evidence="1">The sequence shown here is derived from an EMBL/GenBank/DDBJ whole genome shotgun (WGS) entry which is preliminary data.</text>
</comment>
<sequence>MSDQQAVFPVPQSPFGTQPGATARTFVDAAHVRIVEEPFLRLISVRFSRQVELAAVAERLQLSATQAPNSYLASAGREAARYEPRAWLLIGGPDDALPSAVAGSLVTDLSARLASFRIGGTAATRILGSSTSVCPAPGGFVRTLFAESYPVLLQCLGVQDFRLLVDVSLASACADWLTDAATLSTQA</sequence>
<evidence type="ECO:0000313" key="2">
    <source>
        <dbReference type="Proteomes" id="UP000472676"/>
    </source>
</evidence>
<accession>A0A6M2BP85</accession>
<dbReference type="Gene3D" id="3.30.1360.120">
    <property type="entry name" value="Probable tRNA modification gtpase trme, domain 1"/>
    <property type="match status" value="1"/>
</dbReference>
<name>A0A6M2BP85_9GAMM</name>
<dbReference type="RefSeq" id="WP_166252775.1">
    <property type="nucleotide sequence ID" value="NZ_JAAMOW010000002.1"/>
</dbReference>
<evidence type="ECO:0008006" key="3">
    <source>
        <dbReference type="Google" id="ProtNLM"/>
    </source>
</evidence>
<gene>
    <name evidence="1" type="ORF">G7Y85_05080</name>
</gene>
<reference evidence="1 2" key="1">
    <citation type="journal article" date="2014" name="Int. J. Syst. Evol. Microbiol.">
        <title>Solimonas terrae sp. nov., isolated from soil.</title>
        <authorList>
            <person name="Kim S.J."/>
            <person name="Moon J.Y."/>
            <person name="Weon H.Y."/>
            <person name="Ahn J.H."/>
            <person name="Chen W.M."/>
            <person name="Kwon S.W."/>
        </authorList>
    </citation>
    <scope>NUCLEOTIDE SEQUENCE [LARGE SCALE GENOMIC DNA]</scope>
    <source>
        <strain evidence="1 2">KIS83-12</strain>
    </source>
</reference>
<dbReference type="AlphaFoldDB" id="A0A6M2BP85"/>
<keyword evidence="2" id="KW-1185">Reference proteome</keyword>
<proteinExistence type="predicted"/>
<evidence type="ECO:0000313" key="1">
    <source>
        <dbReference type="EMBL" id="NGY04130.1"/>
    </source>
</evidence>
<dbReference type="EMBL" id="JAAMOW010000002">
    <property type="protein sequence ID" value="NGY04130.1"/>
    <property type="molecule type" value="Genomic_DNA"/>
</dbReference>
<dbReference type="Proteomes" id="UP000472676">
    <property type="component" value="Unassembled WGS sequence"/>
</dbReference>
<dbReference type="InterPro" id="IPR027266">
    <property type="entry name" value="TrmE/GcvT-like"/>
</dbReference>
<protein>
    <recommendedName>
        <fullName evidence="3">Sarcosine oxidase subunit gamma</fullName>
    </recommendedName>
</protein>
<organism evidence="1 2">
    <name type="scientific">Solimonas terrae</name>
    <dbReference type="NCBI Taxonomy" id="1396819"/>
    <lineage>
        <taxon>Bacteria</taxon>
        <taxon>Pseudomonadati</taxon>
        <taxon>Pseudomonadota</taxon>
        <taxon>Gammaproteobacteria</taxon>
        <taxon>Nevskiales</taxon>
        <taxon>Nevskiaceae</taxon>
        <taxon>Solimonas</taxon>
    </lineage>
</organism>
<dbReference type="Gene3D" id="3.30.70.1520">
    <property type="entry name" value="Heterotetrameric sarcosine oxidase"/>
    <property type="match status" value="1"/>
</dbReference>